<feature type="region of interest" description="Disordered" evidence="1">
    <location>
        <begin position="1"/>
        <end position="81"/>
    </location>
</feature>
<name>A0A0D0T4I4_9TREE</name>
<feature type="compositionally biased region" description="Polar residues" evidence="1">
    <location>
        <begin position="43"/>
        <end position="55"/>
    </location>
</feature>
<dbReference type="HOGENOM" id="CLU_028746_0_0_1"/>
<dbReference type="InterPro" id="IPR052419">
    <property type="entry name" value="5_3-deoxyribonucleotidase-like"/>
</dbReference>
<accession>A0A0D0T4I4</accession>
<evidence type="ECO:0000313" key="2">
    <source>
        <dbReference type="EMBL" id="KIR40727.1"/>
    </source>
</evidence>
<evidence type="ECO:0000313" key="3">
    <source>
        <dbReference type="Proteomes" id="UP000053392"/>
    </source>
</evidence>
<reference evidence="2 3" key="1">
    <citation type="submission" date="2015-01" db="EMBL/GenBank/DDBJ databases">
        <title>The Genome Sequence of Cryptococcus gattii Ram5.</title>
        <authorList>
            <consortium name="The Broad Institute Genomics Platform"/>
            <person name="Cuomo C."/>
            <person name="Litvintseva A."/>
            <person name="Chen Y."/>
            <person name="Heitman J."/>
            <person name="Sun S."/>
            <person name="Springer D."/>
            <person name="Dromer F."/>
            <person name="Young S."/>
            <person name="Zeng Q."/>
            <person name="Gargeya S."/>
            <person name="Abouelleil A."/>
            <person name="Alvarado L."/>
            <person name="Chapman S.B."/>
            <person name="Gainer-Dewar J."/>
            <person name="Goldberg J."/>
            <person name="Griggs A."/>
            <person name="Gujja S."/>
            <person name="Hansen M."/>
            <person name="Howarth C."/>
            <person name="Imamovic A."/>
            <person name="Larimer J."/>
            <person name="Murphy C."/>
            <person name="Naylor J."/>
            <person name="Pearson M."/>
            <person name="Priest M."/>
            <person name="Roberts A."/>
            <person name="Saif S."/>
            <person name="Shea T."/>
            <person name="Sykes S."/>
            <person name="Wortman J."/>
            <person name="Nusbaum C."/>
            <person name="Birren B."/>
        </authorList>
    </citation>
    <scope>NUCLEOTIDE SEQUENCE [LARGE SCALE GENOMIC DNA]</scope>
    <source>
        <strain evidence="2 3">Ram5</strain>
    </source>
</reference>
<gene>
    <name evidence="2" type="ORF">I313_03383</name>
</gene>
<protein>
    <submittedName>
        <fullName evidence="2">Uncharacterized protein</fullName>
    </submittedName>
</protein>
<feature type="compositionally biased region" description="Low complexity" evidence="1">
    <location>
        <begin position="32"/>
        <end position="42"/>
    </location>
</feature>
<dbReference type="AlphaFoldDB" id="A0A0D0T4I4"/>
<keyword evidence="3" id="KW-1185">Reference proteome</keyword>
<dbReference type="PANTHER" id="PTHR35134:SF2">
    <property type="entry name" value="NUCLEOTIDASE YQFW-RELATED"/>
    <property type="match status" value="1"/>
</dbReference>
<dbReference type="SUPFAM" id="SSF56784">
    <property type="entry name" value="HAD-like"/>
    <property type="match status" value="1"/>
</dbReference>
<dbReference type="Proteomes" id="UP000053392">
    <property type="component" value="Unassembled WGS sequence"/>
</dbReference>
<dbReference type="Gene3D" id="3.40.50.1000">
    <property type="entry name" value="HAD superfamily/HAD-like"/>
    <property type="match status" value="1"/>
</dbReference>
<proteinExistence type="predicted"/>
<dbReference type="InterPro" id="IPR023214">
    <property type="entry name" value="HAD_sf"/>
</dbReference>
<organism evidence="2 3">
    <name type="scientific">Cryptococcus deuterogattii Ram5</name>
    <dbReference type="NCBI Taxonomy" id="1296110"/>
    <lineage>
        <taxon>Eukaryota</taxon>
        <taxon>Fungi</taxon>
        <taxon>Dikarya</taxon>
        <taxon>Basidiomycota</taxon>
        <taxon>Agaricomycotina</taxon>
        <taxon>Tremellomycetes</taxon>
        <taxon>Tremellales</taxon>
        <taxon>Cryptococcaceae</taxon>
        <taxon>Cryptococcus</taxon>
        <taxon>Cryptococcus gattii species complex</taxon>
    </lineage>
</organism>
<dbReference type="OrthoDB" id="10248475at2759"/>
<dbReference type="InterPro" id="IPR036412">
    <property type="entry name" value="HAD-like_sf"/>
</dbReference>
<sequence length="449" mass="49372">MTRNSLPRIQTRLDAISAPPNMPHGTHKKGASSDSSNLASPSVDANNARNDQPAGQYSRIFSPAGSTFGLETPQVTTPEMTSPDTSMIAVHGSAFDSPFPPGMGGRKHGRRPFSDCGSAVVTQRKEVDITDTASTTPTDIIPVHDVEVEMSEASNDLFPVHNNRIIAIDFDDVCTQNMLAMITEHNAEYGTDLAFRRHLEMISKPTSVGRTVAGDLLLALDVARKVKTLNQLLPKTAPIPGFAAALRTLHSFGHPIHIVTSRPESDREAVTEWLEQQGITIGLSSEDVIAAAWFPGTYSSAYPEIGKKGETECAIARENVLNDKLKDIWKEGVGKGKGSLGKLEVLRCINAALFIDDHYGNLEPIVKAEPPIPCLLFGIYGWNRSHNGLTSPVELMDYDQRMSRRLAFPFAEIMTGKDHKLHRTETWDDVIRWVKEWDREAAESVCYDT</sequence>
<dbReference type="PANTHER" id="PTHR35134">
    <property type="entry name" value="NUCLEOTIDASE YQFW-RELATED"/>
    <property type="match status" value="1"/>
</dbReference>
<dbReference type="EMBL" id="KN847902">
    <property type="protein sequence ID" value="KIR40727.1"/>
    <property type="molecule type" value="Genomic_DNA"/>
</dbReference>
<evidence type="ECO:0000256" key="1">
    <source>
        <dbReference type="SAM" id="MobiDB-lite"/>
    </source>
</evidence>